<evidence type="ECO:0000313" key="2">
    <source>
        <dbReference type="EMBL" id="GGH02601.1"/>
    </source>
</evidence>
<accession>A0A917MEF0</accession>
<keyword evidence="1" id="KW-0812">Transmembrane</keyword>
<feature type="transmembrane region" description="Helical" evidence="1">
    <location>
        <begin position="50"/>
        <end position="68"/>
    </location>
</feature>
<dbReference type="AlphaFoldDB" id="A0A917MEF0"/>
<comment type="caution">
    <text evidence="2">The sequence shown here is derived from an EMBL/GenBank/DDBJ whole genome shotgun (WGS) entry which is preliminary data.</text>
</comment>
<keyword evidence="1" id="KW-0472">Membrane</keyword>
<reference evidence="2" key="1">
    <citation type="journal article" date="2014" name="Int. J. Syst. Evol. Microbiol.">
        <title>Complete genome sequence of Corynebacterium casei LMG S-19264T (=DSM 44701T), isolated from a smear-ripened cheese.</title>
        <authorList>
            <consortium name="US DOE Joint Genome Institute (JGI-PGF)"/>
            <person name="Walter F."/>
            <person name="Albersmeier A."/>
            <person name="Kalinowski J."/>
            <person name="Ruckert C."/>
        </authorList>
    </citation>
    <scope>NUCLEOTIDE SEQUENCE</scope>
    <source>
        <strain evidence="2">CGMCC 1.15763</strain>
    </source>
</reference>
<evidence type="ECO:0000256" key="1">
    <source>
        <dbReference type="SAM" id="Phobius"/>
    </source>
</evidence>
<feature type="transmembrane region" description="Helical" evidence="1">
    <location>
        <begin position="12"/>
        <end position="30"/>
    </location>
</feature>
<name>A0A917MEF0_9FLAO</name>
<dbReference type="Proteomes" id="UP000633278">
    <property type="component" value="Unassembled WGS sequence"/>
</dbReference>
<reference evidence="2" key="2">
    <citation type="submission" date="2020-09" db="EMBL/GenBank/DDBJ databases">
        <authorList>
            <person name="Sun Q."/>
            <person name="Zhou Y."/>
        </authorList>
    </citation>
    <scope>NUCLEOTIDE SEQUENCE</scope>
    <source>
        <strain evidence="2">CGMCC 1.15763</strain>
    </source>
</reference>
<dbReference type="EMBL" id="BMJW01000003">
    <property type="protein sequence ID" value="GGH02601.1"/>
    <property type="molecule type" value="Genomic_DNA"/>
</dbReference>
<proteinExistence type="predicted"/>
<evidence type="ECO:0000313" key="3">
    <source>
        <dbReference type="Proteomes" id="UP000633278"/>
    </source>
</evidence>
<gene>
    <name evidence="2" type="ORF">GCM10011416_21760</name>
</gene>
<sequence>MGISKIIMKKIIPYIYFIIGISFVVKGFYALFNEQEIYYLIFSLQTESKWIYILFNLFFGGLILYTGIRRLKSLKE</sequence>
<keyword evidence="3" id="KW-1185">Reference proteome</keyword>
<keyword evidence="1" id="KW-1133">Transmembrane helix</keyword>
<organism evidence="2 3">
    <name type="scientific">Polaribacter pacificus</name>
    <dbReference type="NCBI Taxonomy" id="1775173"/>
    <lineage>
        <taxon>Bacteria</taxon>
        <taxon>Pseudomonadati</taxon>
        <taxon>Bacteroidota</taxon>
        <taxon>Flavobacteriia</taxon>
        <taxon>Flavobacteriales</taxon>
        <taxon>Flavobacteriaceae</taxon>
    </lineage>
</organism>
<protein>
    <submittedName>
        <fullName evidence="2">Uncharacterized protein</fullName>
    </submittedName>
</protein>